<reference evidence="2 3" key="1">
    <citation type="journal article" date="2019" name="Int. J. Syst. Evol. Microbiol.">
        <title>The Global Catalogue of Microorganisms (GCM) 10K type strain sequencing project: providing services to taxonomists for standard genome sequencing and annotation.</title>
        <authorList>
            <consortium name="The Broad Institute Genomics Platform"/>
            <consortium name="The Broad Institute Genome Sequencing Center for Infectious Disease"/>
            <person name="Wu L."/>
            <person name="Ma J."/>
        </authorList>
    </citation>
    <scope>NUCLEOTIDE SEQUENCE [LARGE SCALE GENOMIC DNA]</scope>
    <source>
        <strain evidence="2 3">GX26</strain>
    </source>
</reference>
<evidence type="ECO:0000313" key="3">
    <source>
        <dbReference type="Proteomes" id="UP001596395"/>
    </source>
</evidence>
<feature type="transmembrane region" description="Helical" evidence="1">
    <location>
        <begin position="67"/>
        <end position="87"/>
    </location>
</feature>
<protein>
    <submittedName>
        <fullName evidence="2">Uncharacterized protein</fullName>
    </submittedName>
</protein>
<evidence type="ECO:0000256" key="1">
    <source>
        <dbReference type="SAM" id="Phobius"/>
    </source>
</evidence>
<feature type="transmembrane region" description="Helical" evidence="1">
    <location>
        <begin position="12"/>
        <end position="34"/>
    </location>
</feature>
<dbReference type="RefSeq" id="WP_336348535.1">
    <property type="nucleotide sequence ID" value="NZ_JAZAQL010000001.1"/>
</dbReference>
<name>A0ABD5V9N1_9EURY</name>
<keyword evidence="1" id="KW-1133">Transmembrane helix</keyword>
<dbReference type="AlphaFoldDB" id="A0ABD5V9N1"/>
<accession>A0ABD5V9N1</accession>
<sequence length="106" mass="11434">MTDSANDSDPKAINVGLLYVTGFFLICTLSLFIYHVTTTSVSALSSISLLSSSNCSPSTVYAGLSCWSRSALVIAAVTIGLPLFALWHRLFYGPIYTLLQTYGIFP</sequence>
<gene>
    <name evidence="2" type="ORF">ACFQGB_01385</name>
</gene>
<comment type="caution">
    <text evidence="2">The sequence shown here is derived from an EMBL/GenBank/DDBJ whole genome shotgun (WGS) entry which is preliminary data.</text>
</comment>
<keyword evidence="1" id="KW-0472">Membrane</keyword>
<dbReference type="Proteomes" id="UP001596395">
    <property type="component" value="Unassembled WGS sequence"/>
</dbReference>
<dbReference type="EMBL" id="JBHSXN010000001">
    <property type="protein sequence ID" value="MFC6951503.1"/>
    <property type="molecule type" value="Genomic_DNA"/>
</dbReference>
<proteinExistence type="predicted"/>
<keyword evidence="1" id="KW-0812">Transmembrane</keyword>
<organism evidence="2 3">
    <name type="scientific">Halorubellus litoreus</name>
    <dbReference type="NCBI Taxonomy" id="755308"/>
    <lineage>
        <taxon>Archaea</taxon>
        <taxon>Methanobacteriati</taxon>
        <taxon>Methanobacteriota</taxon>
        <taxon>Stenosarchaea group</taxon>
        <taxon>Halobacteria</taxon>
        <taxon>Halobacteriales</taxon>
        <taxon>Halorubellaceae</taxon>
        <taxon>Halorubellus</taxon>
    </lineage>
</organism>
<keyword evidence="3" id="KW-1185">Reference proteome</keyword>
<evidence type="ECO:0000313" key="2">
    <source>
        <dbReference type="EMBL" id="MFC6951503.1"/>
    </source>
</evidence>